<gene>
    <name evidence="1" type="ORF">SDC9_161213</name>
</gene>
<organism evidence="1">
    <name type="scientific">bioreactor metagenome</name>
    <dbReference type="NCBI Taxonomy" id="1076179"/>
    <lineage>
        <taxon>unclassified sequences</taxon>
        <taxon>metagenomes</taxon>
        <taxon>ecological metagenomes</taxon>
    </lineage>
</organism>
<dbReference type="AlphaFoldDB" id="A0A645FHR1"/>
<accession>A0A645FHR1</accession>
<protein>
    <submittedName>
        <fullName evidence="1">Uncharacterized protein</fullName>
    </submittedName>
</protein>
<name>A0A645FHR1_9ZZZZ</name>
<evidence type="ECO:0000313" key="1">
    <source>
        <dbReference type="EMBL" id="MPN13887.1"/>
    </source>
</evidence>
<dbReference type="EMBL" id="VSSQ01060440">
    <property type="protein sequence ID" value="MPN13887.1"/>
    <property type="molecule type" value="Genomic_DNA"/>
</dbReference>
<comment type="caution">
    <text evidence="1">The sequence shown here is derived from an EMBL/GenBank/DDBJ whole genome shotgun (WGS) entry which is preliminary data.</text>
</comment>
<reference evidence="1" key="1">
    <citation type="submission" date="2019-08" db="EMBL/GenBank/DDBJ databases">
        <authorList>
            <person name="Kucharzyk K."/>
            <person name="Murdoch R.W."/>
            <person name="Higgins S."/>
            <person name="Loffler F."/>
        </authorList>
    </citation>
    <scope>NUCLEOTIDE SEQUENCE</scope>
</reference>
<proteinExistence type="predicted"/>
<sequence>MLEVHLRIARRVGLQQEVAVVLPALVAETTRLIHQIEHRVDALGGVVVPGGKHQQVRSLGDLGLVPGVRLDARAQLGVVHHQHLIGLQAAGGGGQADGLENALELLRRELAGRVELLGGVAPLQFLQRVGHGVPVGTARCRPGFV</sequence>